<dbReference type="Proteomes" id="UP001224122">
    <property type="component" value="Unassembled WGS sequence"/>
</dbReference>
<dbReference type="InterPro" id="IPR038366">
    <property type="entry name" value="Znf_CppX_C4_sf"/>
</dbReference>
<comment type="function">
    <text evidence="6">ATP-dependent specificity component of the Clp protease. It directs the protease to specific substrates. Can perform chaperone functions in the absence of ClpP.</text>
</comment>
<comment type="subunit">
    <text evidence="6">Component of the ClpX-ClpP complex. Forms a hexameric ring that, in the presence of ATP, binds to fourteen ClpP subunits assembled into a disk-like structure with a central cavity, resembling the structure of eukaryotic proteasomes.</text>
</comment>
<feature type="binding site" evidence="6 7">
    <location>
        <position position="13"/>
    </location>
    <ligand>
        <name>Zn(2+)</name>
        <dbReference type="ChEBI" id="CHEBI:29105"/>
    </ligand>
</feature>
<dbReference type="Gene3D" id="3.40.50.300">
    <property type="entry name" value="P-loop containing nucleotide triphosphate hydrolases"/>
    <property type="match status" value="1"/>
</dbReference>
<dbReference type="HAMAP" id="MF_00175">
    <property type="entry name" value="ClpX"/>
    <property type="match status" value="1"/>
</dbReference>
<comment type="similarity">
    <text evidence="6 7">Belongs to the ClpX chaperone family.</text>
</comment>
<dbReference type="GO" id="GO:0008233">
    <property type="term" value="F:peptidase activity"/>
    <property type="evidence" value="ECO:0007669"/>
    <property type="project" value="UniProtKB-KW"/>
</dbReference>
<dbReference type="EMBL" id="JAUSTW010000001">
    <property type="protein sequence ID" value="MDQ0197111.1"/>
    <property type="molecule type" value="Genomic_DNA"/>
</dbReference>
<dbReference type="Pfam" id="PF06689">
    <property type="entry name" value="zf-C4_ClpX"/>
    <property type="match status" value="1"/>
</dbReference>
<dbReference type="SMART" id="SM00994">
    <property type="entry name" value="zf-C4_ClpX"/>
    <property type="match status" value="1"/>
</dbReference>
<evidence type="ECO:0000256" key="3">
    <source>
        <dbReference type="ARBA" id="ARBA00022833"/>
    </source>
</evidence>
<evidence type="ECO:0000256" key="1">
    <source>
        <dbReference type="ARBA" id="ARBA00022723"/>
    </source>
</evidence>
<dbReference type="InterPro" id="IPR050052">
    <property type="entry name" value="ATP-dep_Clp_protease_ClpX"/>
</dbReference>
<keyword evidence="10" id="KW-1185">Reference proteome</keyword>
<dbReference type="Gene3D" id="6.20.220.10">
    <property type="entry name" value="ClpX chaperone, C4-type zinc finger domain"/>
    <property type="match status" value="1"/>
</dbReference>
<evidence type="ECO:0000256" key="6">
    <source>
        <dbReference type="HAMAP-Rule" id="MF_00175"/>
    </source>
</evidence>
<keyword evidence="2 6" id="KW-0547">Nucleotide-binding</keyword>
<dbReference type="InterPro" id="IPR046425">
    <property type="entry name" value="ClpX_bact"/>
</dbReference>
<reference evidence="9 10" key="1">
    <citation type="submission" date="2023-07" db="EMBL/GenBank/DDBJ databases">
        <title>Genomic Encyclopedia of Type Strains, Phase IV (KMG-IV): sequencing the most valuable type-strain genomes for metagenomic binning, comparative biology and taxonomic classification.</title>
        <authorList>
            <person name="Goeker M."/>
        </authorList>
    </citation>
    <scope>NUCLEOTIDE SEQUENCE [LARGE SCALE GENOMIC DNA]</scope>
    <source>
        <strain evidence="9 10">DSM 27594</strain>
    </source>
</reference>
<keyword evidence="3 6" id="KW-0862">Zinc</keyword>
<proteinExistence type="inferred from homology"/>
<dbReference type="GO" id="GO:0006508">
    <property type="term" value="P:proteolysis"/>
    <property type="evidence" value="ECO:0007669"/>
    <property type="project" value="UniProtKB-KW"/>
</dbReference>
<evidence type="ECO:0000256" key="5">
    <source>
        <dbReference type="ARBA" id="ARBA00023186"/>
    </source>
</evidence>
<feature type="domain" description="ClpX-type ZB" evidence="8">
    <location>
        <begin position="1"/>
        <end position="54"/>
    </location>
</feature>
<keyword evidence="9" id="KW-0645">Protease</keyword>
<sequence length="421" mass="46655">MFKFNDEKGQLKCSFCGKTQDQVRKLVAGPGVYICDECIELCTEIVEEELGTEEEVEFKDVPKPKEICEILDEYVIGQDQAKKSLSVAVYNHYKRINSNSKIDDVELSKSNICMIGPTGSGKTLLAQTLARILNVPFAIADATSLTEAGYVGEDVENILLKLIQAADYDVEKAEKGIIYIDEIDKIARKSENPSITRDVSGEGVQQALLKILEGTVASVPPQGGRKHPHQEFIQIDTTNILFICGGAFDGIEPIIKRRLGQKVIGFGSDLKTQEIGQKELLSKVLPEDLLRFGLIPEFIGRLPVIASLEQLDEDALIEILTKPKNALVKQYQKMLEIDDVDLEFEEGALKEIAKKAIERKTGARGLRSIIEGIMLDVMFDLPSRDDITKCIITKETVVDNSIPKLVLEDGTVVDEERKTSA</sequence>
<evidence type="ECO:0000256" key="2">
    <source>
        <dbReference type="ARBA" id="ARBA00022741"/>
    </source>
</evidence>
<evidence type="ECO:0000313" key="9">
    <source>
        <dbReference type="EMBL" id="MDQ0197111.1"/>
    </source>
</evidence>
<dbReference type="SMART" id="SM01086">
    <property type="entry name" value="ClpB_D2-small"/>
    <property type="match status" value="1"/>
</dbReference>
<dbReference type="SUPFAM" id="SSF52540">
    <property type="entry name" value="P-loop containing nucleoside triphosphate hydrolases"/>
    <property type="match status" value="1"/>
</dbReference>
<dbReference type="InterPro" id="IPR003959">
    <property type="entry name" value="ATPase_AAA_core"/>
</dbReference>
<comment type="caution">
    <text evidence="9">The sequence shown here is derived from an EMBL/GenBank/DDBJ whole genome shotgun (WGS) entry which is preliminary data.</text>
</comment>
<organism evidence="9 10">
    <name type="scientific">Neobacillus ginsengisoli</name>
    <dbReference type="NCBI Taxonomy" id="904295"/>
    <lineage>
        <taxon>Bacteria</taxon>
        <taxon>Bacillati</taxon>
        <taxon>Bacillota</taxon>
        <taxon>Bacilli</taxon>
        <taxon>Bacillales</taxon>
        <taxon>Bacillaceae</taxon>
        <taxon>Neobacillus</taxon>
    </lineage>
</organism>
<dbReference type="SUPFAM" id="SSF57716">
    <property type="entry name" value="Glucocorticoid receptor-like (DNA-binding domain)"/>
    <property type="match status" value="1"/>
</dbReference>
<dbReference type="InterPro" id="IPR004487">
    <property type="entry name" value="Clp_protease_ATP-bd_su_ClpX"/>
</dbReference>
<dbReference type="RefSeq" id="WP_307403822.1">
    <property type="nucleotide sequence ID" value="NZ_JAUSTW010000001.1"/>
</dbReference>
<dbReference type="InterPro" id="IPR019489">
    <property type="entry name" value="Clp_ATPase_C"/>
</dbReference>
<dbReference type="NCBIfam" id="NF003745">
    <property type="entry name" value="PRK05342.1"/>
    <property type="match status" value="1"/>
</dbReference>
<keyword evidence="9" id="KW-0378">Hydrolase</keyword>
<dbReference type="InterPro" id="IPR003593">
    <property type="entry name" value="AAA+_ATPase"/>
</dbReference>
<feature type="binding site" evidence="6 7">
    <location>
        <position position="16"/>
    </location>
    <ligand>
        <name>Zn(2+)</name>
        <dbReference type="ChEBI" id="CHEBI:29105"/>
    </ligand>
</feature>
<dbReference type="InterPro" id="IPR010603">
    <property type="entry name" value="Znf_CppX_C4"/>
</dbReference>
<evidence type="ECO:0000313" key="10">
    <source>
        <dbReference type="Proteomes" id="UP001224122"/>
    </source>
</evidence>
<evidence type="ECO:0000256" key="7">
    <source>
        <dbReference type="PROSITE-ProRule" id="PRU01250"/>
    </source>
</evidence>
<name>A0ABT9XNL5_9BACI</name>
<dbReference type="CDD" id="cd19497">
    <property type="entry name" value="RecA-like_ClpX"/>
    <property type="match status" value="1"/>
</dbReference>
<dbReference type="PROSITE" id="PS51902">
    <property type="entry name" value="CLPX_ZB"/>
    <property type="match status" value="1"/>
</dbReference>
<protein>
    <recommendedName>
        <fullName evidence="6">ATP-dependent Clp protease ATP-binding subunit ClpX</fullName>
    </recommendedName>
</protein>
<dbReference type="InterPro" id="IPR059188">
    <property type="entry name" value="Znf_CLPX-like"/>
</dbReference>
<keyword evidence="1 6" id="KW-0479">Metal-binding</keyword>
<dbReference type="InterPro" id="IPR027417">
    <property type="entry name" value="P-loop_NTPase"/>
</dbReference>
<dbReference type="PANTHER" id="PTHR48102">
    <property type="entry name" value="ATP-DEPENDENT CLP PROTEASE ATP-BINDING SUBUNIT CLPX-LIKE, MITOCHONDRIAL-RELATED"/>
    <property type="match status" value="1"/>
</dbReference>
<dbReference type="Pfam" id="PF10431">
    <property type="entry name" value="ClpB_D2-small"/>
    <property type="match status" value="1"/>
</dbReference>
<keyword evidence="5 6" id="KW-0143">Chaperone</keyword>
<dbReference type="SMART" id="SM00382">
    <property type="entry name" value="AAA"/>
    <property type="match status" value="1"/>
</dbReference>
<keyword evidence="4 6" id="KW-0067">ATP-binding</keyword>
<gene>
    <name evidence="6" type="primary">clpX</name>
    <name evidence="9" type="ORF">J2S10_000216</name>
</gene>
<evidence type="ECO:0000259" key="8">
    <source>
        <dbReference type="PROSITE" id="PS51902"/>
    </source>
</evidence>
<dbReference type="Gene3D" id="1.10.8.60">
    <property type="match status" value="1"/>
</dbReference>
<feature type="binding site" evidence="6 7">
    <location>
        <position position="38"/>
    </location>
    <ligand>
        <name>Zn(2+)</name>
        <dbReference type="ChEBI" id="CHEBI:29105"/>
    </ligand>
</feature>
<evidence type="ECO:0000256" key="4">
    <source>
        <dbReference type="ARBA" id="ARBA00022840"/>
    </source>
</evidence>
<accession>A0ABT9XNL5</accession>
<dbReference type="GO" id="GO:0005524">
    <property type="term" value="F:ATP binding"/>
    <property type="evidence" value="ECO:0007669"/>
    <property type="project" value="UniProtKB-KW"/>
</dbReference>
<feature type="binding site" evidence="6">
    <location>
        <begin position="117"/>
        <end position="124"/>
    </location>
    <ligand>
        <name>ATP</name>
        <dbReference type="ChEBI" id="CHEBI:30616"/>
    </ligand>
</feature>
<dbReference type="Pfam" id="PF07724">
    <property type="entry name" value="AAA_2"/>
    <property type="match status" value="1"/>
</dbReference>
<dbReference type="PANTHER" id="PTHR48102:SF7">
    <property type="entry name" value="ATP-DEPENDENT CLP PROTEASE ATP-BINDING SUBUNIT CLPX-LIKE, MITOCHONDRIAL"/>
    <property type="match status" value="1"/>
</dbReference>
<feature type="binding site" evidence="6 7">
    <location>
        <position position="35"/>
    </location>
    <ligand>
        <name>Zn(2+)</name>
        <dbReference type="ChEBI" id="CHEBI:29105"/>
    </ligand>
</feature>
<dbReference type="NCBIfam" id="TIGR00382">
    <property type="entry name" value="clpX"/>
    <property type="match status" value="1"/>
</dbReference>